<protein>
    <submittedName>
        <fullName evidence="2">Uncharacterized protein</fullName>
    </submittedName>
</protein>
<reference evidence="2 3" key="1">
    <citation type="submission" date="2021-01" db="EMBL/GenBank/DDBJ databases">
        <title>Whole genome shotgun sequence of Actinoplanes palleronii NBRC 14916.</title>
        <authorList>
            <person name="Komaki H."/>
            <person name="Tamura T."/>
        </authorList>
    </citation>
    <scope>NUCLEOTIDE SEQUENCE [LARGE SCALE GENOMIC DNA]</scope>
    <source>
        <strain evidence="2 3">NBRC 14916</strain>
    </source>
</reference>
<name>A0ABQ4BQW9_9ACTN</name>
<keyword evidence="3" id="KW-1185">Reference proteome</keyword>
<organism evidence="2 3">
    <name type="scientific">Actinoplanes palleronii</name>
    <dbReference type="NCBI Taxonomy" id="113570"/>
    <lineage>
        <taxon>Bacteria</taxon>
        <taxon>Bacillati</taxon>
        <taxon>Actinomycetota</taxon>
        <taxon>Actinomycetes</taxon>
        <taxon>Micromonosporales</taxon>
        <taxon>Micromonosporaceae</taxon>
        <taxon>Actinoplanes</taxon>
    </lineage>
</organism>
<feature type="compositionally biased region" description="Low complexity" evidence="1">
    <location>
        <begin position="115"/>
        <end position="124"/>
    </location>
</feature>
<sequence>MTKQHRAYPLARKALLSRDFLRFTDCSRTVAVVVDPLAAVTCPPFMHSGVPPADEGYFEPRTAADDAGCDHPEDSASRRTPWTGFSADPQATEIVRAGAAREASTDRCTEQEKSPGGAAAADPVIATDAGSRCLRLTDGAPRPGWPIVFTA</sequence>
<evidence type="ECO:0000313" key="3">
    <source>
        <dbReference type="Proteomes" id="UP000624709"/>
    </source>
</evidence>
<feature type="region of interest" description="Disordered" evidence="1">
    <location>
        <begin position="56"/>
        <end position="124"/>
    </location>
</feature>
<feature type="compositionally biased region" description="Basic and acidic residues" evidence="1">
    <location>
        <begin position="103"/>
        <end position="113"/>
    </location>
</feature>
<dbReference type="Proteomes" id="UP000624709">
    <property type="component" value="Unassembled WGS sequence"/>
</dbReference>
<evidence type="ECO:0000256" key="1">
    <source>
        <dbReference type="SAM" id="MobiDB-lite"/>
    </source>
</evidence>
<evidence type="ECO:0000313" key="2">
    <source>
        <dbReference type="EMBL" id="GIE73071.1"/>
    </source>
</evidence>
<dbReference type="EMBL" id="BOMS01000163">
    <property type="protein sequence ID" value="GIE73071.1"/>
    <property type="molecule type" value="Genomic_DNA"/>
</dbReference>
<feature type="compositionally biased region" description="Basic and acidic residues" evidence="1">
    <location>
        <begin position="62"/>
        <end position="77"/>
    </location>
</feature>
<gene>
    <name evidence="2" type="ORF">Apa02nite_091790</name>
</gene>
<comment type="caution">
    <text evidence="2">The sequence shown here is derived from an EMBL/GenBank/DDBJ whole genome shotgun (WGS) entry which is preliminary data.</text>
</comment>
<proteinExistence type="predicted"/>
<accession>A0ABQ4BQW9</accession>